<dbReference type="InterPro" id="IPR043781">
    <property type="entry name" value="DUF5723"/>
</dbReference>
<protein>
    <submittedName>
        <fullName evidence="3">DUF5723 family protein</fullName>
    </submittedName>
</protein>
<name>A0A9X2L671_9BACT</name>
<evidence type="ECO:0000313" key="3">
    <source>
        <dbReference type="EMBL" id="MCP9293000.1"/>
    </source>
</evidence>
<reference evidence="3" key="1">
    <citation type="submission" date="2022-06" db="EMBL/GenBank/DDBJ databases">
        <title>Gracilimonas sp. CAU 1638 isolated from sea sediment.</title>
        <authorList>
            <person name="Kim W."/>
        </authorList>
    </citation>
    <scope>NUCLEOTIDE SEQUENCE</scope>
    <source>
        <strain evidence="3">CAU 1638</strain>
    </source>
</reference>
<keyword evidence="1" id="KW-0732">Signal</keyword>
<dbReference type="RefSeq" id="WP_255135899.1">
    <property type="nucleotide sequence ID" value="NZ_JANDBC010000003.1"/>
</dbReference>
<proteinExistence type="predicted"/>
<organism evidence="3 4">
    <name type="scientific">Gracilimonas sediminicola</name>
    <dbReference type="NCBI Taxonomy" id="2952158"/>
    <lineage>
        <taxon>Bacteria</taxon>
        <taxon>Pseudomonadati</taxon>
        <taxon>Balneolota</taxon>
        <taxon>Balneolia</taxon>
        <taxon>Balneolales</taxon>
        <taxon>Balneolaceae</taxon>
        <taxon>Gracilimonas</taxon>
    </lineage>
</organism>
<feature type="domain" description="DUF5723" evidence="2">
    <location>
        <begin position="79"/>
        <end position="477"/>
    </location>
</feature>
<feature type="chain" id="PRO_5040787053" evidence="1">
    <location>
        <begin position="21"/>
        <end position="501"/>
    </location>
</feature>
<dbReference type="Pfam" id="PF18990">
    <property type="entry name" value="DUF5723"/>
    <property type="match status" value="1"/>
</dbReference>
<comment type="caution">
    <text evidence="3">The sequence shown here is derived from an EMBL/GenBank/DDBJ whole genome shotgun (WGS) entry which is preliminary data.</text>
</comment>
<dbReference type="Proteomes" id="UP001139125">
    <property type="component" value="Unassembled WGS sequence"/>
</dbReference>
<evidence type="ECO:0000259" key="2">
    <source>
        <dbReference type="Pfam" id="PF18990"/>
    </source>
</evidence>
<evidence type="ECO:0000313" key="4">
    <source>
        <dbReference type="Proteomes" id="UP001139125"/>
    </source>
</evidence>
<keyword evidence="4" id="KW-1185">Reference proteome</keyword>
<sequence length="501" mass="54408">MKKSLFLALIIGVASTSLFAQSRHYNSQSLAMGSGGTAYVDGFHSNFINPANLMLDIHRPKTQIGLMNFGVKAGGSLANVAVYNKYLTTGKLIAGETRTNMLNEWFGSSSSNERELSATFSMSPLGVSYRGTNQAFSVASRVRITEDFSINKGMAELMAYGLDSNKFSTPTPVNFSSNTVAFAEISVGYARELDFINIPDLFFAKDIKLYVGAAPKYLYGVYTADLDFNSTLQIDDGSNGSNFTINHEFNYSLQTIGELSRQLQAYETAYNQDNNAKFDDYVEFGDATDDLSSPQATGFGLDLGGTLEMDISSVPIPLFIRKKKTLRISMSITDLGKLTYDQDASSIYADGDFSYQGAGDDDEFSDFFDNLSDSLQNDVYGQFNSEQTAGITYNLPSMYNFGASLEMGKLLLALDYGIGFNKNGLNSDRSVLSLGAQYRLLGFIPIRVGTRVGGYSSAAYSAGIGLDFNFLEFTVGASNVGNSENFGSSAGVAWSGLLLRF</sequence>
<feature type="signal peptide" evidence="1">
    <location>
        <begin position="1"/>
        <end position="20"/>
    </location>
</feature>
<evidence type="ECO:0000256" key="1">
    <source>
        <dbReference type="SAM" id="SignalP"/>
    </source>
</evidence>
<gene>
    <name evidence="3" type="ORF">NM125_15525</name>
</gene>
<dbReference type="EMBL" id="JANDBC010000003">
    <property type="protein sequence ID" value="MCP9293000.1"/>
    <property type="molecule type" value="Genomic_DNA"/>
</dbReference>
<dbReference type="AlphaFoldDB" id="A0A9X2L671"/>
<accession>A0A9X2L671</accession>